<keyword evidence="3" id="KW-1185">Reference proteome</keyword>
<evidence type="ECO:0000313" key="3">
    <source>
        <dbReference type="Proteomes" id="UP001056035"/>
    </source>
</evidence>
<organism evidence="2 3">
    <name type="scientific">Paraconexibacter antarcticus</name>
    <dbReference type="NCBI Taxonomy" id="2949664"/>
    <lineage>
        <taxon>Bacteria</taxon>
        <taxon>Bacillati</taxon>
        <taxon>Actinomycetota</taxon>
        <taxon>Thermoleophilia</taxon>
        <taxon>Solirubrobacterales</taxon>
        <taxon>Paraconexibacteraceae</taxon>
        <taxon>Paraconexibacter</taxon>
    </lineage>
</organism>
<protein>
    <submittedName>
        <fullName evidence="2">Uncharacterized protein</fullName>
    </submittedName>
</protein>
<evidence type="ECO:0000256" key="1">
    <source>
        <dbReference type="SAM" id="MobiDB-lite"/>
    </source>
</evidence>
<proteinExistence type="predicted"/>
<gene>
    <name evidence="2" type="ORF">NBH00_14180</name>
</gene>
<sequence>MDPALVSCTSCSRTWHSRTMADGLRAIGRCPRCGGDLEWSASTAEAASDTPAPRTDQAPHLVLGVPRLG</sequence>
<dbReference type="EMBL" id="CP098502">
    <property type="protein sequence ID" value="UTI62510.1"/>
    <property type="molecule type" value="Genomic_DNA"/>
</dbReference>
<dbReference type="RefSeq" id="WP_254569247.1">
    <property type="nucleotide sequence ID" value="NZ_CP098502.1"/>
</dbReference>
<accession>A0ABY5DL42</accession>
<name>A0ABY5DL42_9ACTN</name>
<dbReference type="Proteomes" id="UP001056035">
    <property type="component" value="Chromosome"/>
</dbReference>
<reference evidence="2 3" key="1">
    <citation type="submission" date="2022-06" db="EMBL/GenBank/DDBJ databases">
        <title>Paraconexibacter antarcticus.</title>
        <authorList>
            <person name="Kim C.S."/>
        </authorList>
    </citation>
    <scope>NUCLEOTIDE SEQUENCE [LARGE SCALE GENOMIC DNA]</scope>
    <source>
        <strain evidence="2 3">02-257</strain>
    </source>
</reference>
<evidence type="ECO:0000313" key="2">
    <source>
        <dbReference type="EMBL" id="UTI62510.1"/>
    </source>
</evidence>
<feature type="region of interest" description="Disordered" evidence="1">
    <location>
        <begin position="42"/>
        <end position="69"/>
    </location>
</feature>